<evidence type="ECO:0000313" key="2">
    <source>
        <dbReference type="EMBL" id="KAF9412846.1"/>
    </source>
</evidence>
<evidence type="ECO:0000256" key="1">
    <source>
        <dbReference type="SAM" id="MobiDB-lite"/>
    </source>
</evidence>
<comment type="caution">
    <text evidence="2">The sequence shown here is derived from an EMBL/GenBank/DDBJ whole genome shotgun (WGS) entry which is preliminary data.</text>
</comment>
<dbReference type="Proteomes" id="UP000648187">
    <property type="component" value="Unassembled WGS sequence"/>
</dbReference>
<name>A0A835GDR7_SPOEX</name>
<feature type="region of interest" description="Disordered" evidence="1">
    <location>
        <begin position="227"/>
        <end position="258"/>
    </location>
</feature>
<keyword evidence="3" id="KW-1185">Reference proteome</keyword>
<evidence type="ECO:0000313" key="3">
    <source>
        <dbReference type="Proteomes" id="UP000648187"/>
    </source>
</evidence>
<sequence>MKQKLVTINEEGKATDPRRWTNENMKKAIEDVIDFRSDAMYPEECSIAMFMANHMKENQNTVFGCYLGRTNCLVGIDMMYKHNFNAPPKKISGNACQNYLKFVKFVERNLRYGGATKRVSFLTSLGMFLKPKYRNAGFEEHMLTVRLMYAKKYRIRFIGGAFSGERIQRIAYKLKFRDLKPSKVEITEENAEENDLGYLCGAGILPIKLLAATKVYRNEDWSPIRRQSRRCQVTEPATQAPSTSYSSASDLFSQSHFH</sequence>
<proteinExistence type="predicted"/>
<dbReference type="EMBL" id="JACKWZ010000176">
    <property type="protein sequence ID" value="KAF9412846.1"/>
    <property type="molecule type" value="Genomic_DNA"/>
</dbReference>
<dbReference type="Gene3D" id="3.40.630.30">
    <property type="match status" value="1"/>
</dbReference>
<gene>
    <name evidence="2" type="ORF">HW555_008750</name>
</gene>
<protein>
    <submittedName>
        <fullName evidence="2">Uncharacterized protein</fullName>
    </submittedName>
</protein>
<feature type="compositionally biased region" description="Polar residues" evidence="1">
    <location>
        <begin position="235"/>
        <end position="258"/>
    </location>
</feature>
<dbReference type="AlphaFoldDB" id="A0A835GDR7"/>
<reference evidence="2" key="1">
    <citation type="submission" date="2020-08" db="EMBL/GenBank/DDBJ databases">
        <title>Spodoptera exigua strain:BAW_Kor-Di-RS1 Genome sequencing and assembly.</title>
        <authorList>
            <person name="Kim J."/>
            <person name="Nam H.Y."/>
            <person name="Kwon M."/>
            <person name="Choi J.H."/>
            <person name="Cho S.R."/>
            <person name="Kim G.-H."/>
        </authorList>
    </citation>
    <scope>NUCLEOTIDE SEQUENCE</scope>
    <source>
        <strain evidence="2">BAW_Kor-Di-RS1</strain>
        <tissue evidence="2">Whole-body</tissue>
    </source>
</reference>
<accession>A0A835GDR7</accession>
<organism evidence="2 3">
    <name type="scientific">Spodoptera exigua</name>
    <name type="common">Beet armyworm</name>
    <name type="synonym">Noctua fulgens</name>
    <dbReference type="NCBI Taxonomy" id="7107"/>
    <lineage>
        <taxon>Eukaryota</taxon>
        <taxon>Metazoa</taxon>
        <taxon>Ecdysozoa</taxon>
        <taxon>Arthropoda</taxon>
        <taxon>Hexapoda</taxon>
        <taxon>Insecta</taxon>
        <taxon>Pterygota</taxon>
        <taxon>Neoptera</taxon>
        <taxon>Endopterygota</taxon>
        <taxon>Lepidoptera</taxon>
        <taxon>Glossata</taxon>
        <taxon>Ditrysia</taxon>
        <taxon>Noctuoidea</taxon>
        <taxon>Noctuidae</taxon>
        <taxon>Amphipyrinae</taxon>
        <taxon>Spodoptera</taxon>
    </lineage>
</organism>